<comment type="similarity">
    <text evidence="1">Belongs to the enoyl-CoA hydratase/isomerase family.</text>
</comment>
<evidence type="ECO:0000256" key="1">
    <source>
        <dbReference type="ARBA" id="ARBA00005254"/>
    </source>
</evidence>
<dbReference type="GO" id="GO:0016836">
    <property type="term" value="F:hydro-lyase activity"/>
    <property type="evidence" value="ECO:0007669"/>
    <property type="project" value="UniProtKB-ARBA"/>
</dbReference>
<gene>
    <name evidence="3" type="ORF">ACFQE6_16300</name>
</gene>
<dbReference type="InterPro" id="IPR001753">
    <property type="entry name" value="Enoyl-CoA_hydra/iso"/>
</dbReference>
<dbReference type="AlphaFoldDB" id="A0ABD5SRW9"/>
<name>A0ABD5SRW9_9EURY</name>
<dbReference type="InterPro" id="IPR014748">
    <property type="entry name" value="Enoyl-CoA_hydra_C"/>
</dbReference>
<dbReference type="Gene3D" id="3.90.226.10">
    <property type="entry name" value="2-enoyl-CoA Hydratase, Chain A, domain 1"/>
    <property type="match status" value="1"/>
</dbReference>
<dbReference type="PANTHER" id="PTHR11941:SF54">
    <property type="entry name" value="ENOYL-COA HYDRATASE, MITOCHONDRIAL"/>
    <property type="match status" value="1"/>
</dbReference>
<comment type="caution">
    <text evidence="3">The sequence shown here is derived from an EMBL/GenBank/DDBJ whole genome shotgun (WGS) entry which is preliminary data.</text>
</comment>
<dbReference type="Proteomes" id="UP001596383">
    <property type="component" value="Unassembled WGS sequence"/>
</dbReference>
<dbReference type="Pfam" id="PF00378">
    <property type="entry name" value="ECH_1"/>
    <property type="match status" value="1"/>
</dbReference>
<evidence type="ECO:0000313" key="4">
    <source>
        <dbReference type="Proteomes" id="UP001596383"/>
    </source>
</evidence>
<evidence type="ECO:0000256" key="2">
    <source>
        <dbReference type="ARBA" id="ARBA00023239"/>
    </source>
</evidence>
<feature type="non-terminal residue" evidence="3">
    <location>
        <position position="1"/>
    </location>
</feature>
<dbReference type="RefSeq" id="WP_273739453.1">
    <property type="nucleotide sequence ID" value="NZ_JAQIVI010000255.1"/>
</dbReference>
<proteinExistence type="inferred from homology"/>
<accession>A0ABD5SRW9</accession>
<dbReference type="InterPro" id="IPR029045">
    <property type="entry name" value="ClpP/crotonase-like_dom_sf"/>
</dbReference>
<dbReference type="CDD" id="cd06558">
    <property type="entry name" value="crotonase-like"/>
    <property type="match status" value="1"/>
</dbReference>
<evidence type="ECO:0000313" key="3">
    <source>
        <dbReference type="EMBL" id="MFC6766491.1"/>
    </source>
</evidence>
<keyword evidence="4" id="KW-1185">Reference proteome</keyword>
<sequence>GGTQRLAHVAGAGVAKDLIFTGRAVDAEEAAALGIVNRVYEPDEFDDSVRELAETIAANAPLALRLAKESINRGLDDEGGLDFERIACAFLFGTADQREGAEAFLEKREPTFEGR</sequence>
<protein>
    <submittedName>
        <fullName evidence="3">Enoyl-CoA hydratase/isomerase family protein</fullName>
    </submittedName>
</protein>
<dbReference type="EMBL" id="JBHSWV010000255">
    <property type="protein sequence ID" value="MFC6766491.1"/>
    <property type="molecule type" value="Genomic_DNA"/>
</dbReference>
<dbReference type="FunFam" id="1.10.12.10:FF:000001">
    <property type="entry name" value="Probable enoyl-CoA hydratase, mitochondrial"/>
    <property type="match status" value="1"/>
</dbReference>
<dbReference type="SUPFAM" id="SSF52096">
    <property type="entry name" value="ClpP/crotonase"/>
    <property type="match status" value="1"/>
</dbReference>
<reference evidence="3 4" key="1">
    <citation type="journal article" date="2019" name="Int. J. Syst. Evol. Microbiol.">
        <title>The Global Catalogue of Microorganisms (GCM) 10K type strain sequencing project: providing services to taxonomists for standard genome sequencing and annotation.</title>
        <authorList>
            <consortium name="The Broad Institute Genomics Platform"/>
            <consortium name="The Broad Institute Genome Sequencing Center for Infectious Disease"/>
            <person name="Wu L."/>
            <person name="Ma J."/>
        </authorList>
    </citation>
    <scope>NUCLEOTIDE SEQUENCE [LARGE SCALE GENOMIC DNA]</scope>
    <source>
        <strain evidence="3 4">LMG 29247</strain>
    </source>
</reference>
<dbReference type="Gene3D" id="1.10.12.10">
    <property type="entry name" value="Lyase 2-enoyl-coa Hydratase, Chain A, domain 2"/>
    <property type="match status" value="1"/>
</dbReference>
<keyword evidence="2" id="KW-0456">Lyase</keyword>
<dbReference type="PANTHER" id="PTHR11941">
    <property type="entry name" value="ENOYL-COA HYDRATASE-RELATED"/>
    <property type="match status" value="1"/>
</dbReference>
<organism evidence="3 4">
    <name type="scientific">Natrinema soli</name>
    <dbReference type="NCBI Taxonomy" id="1930624"/>
    <lineage>
        <taxon>Archaea</taxon>
        <taxon>Methanobacteriati</taxon>
        <taxon>Methanobacteriota</taxon>
        <taxon>Stenosarchaea group</taxon>
        <taxon>Halobacteria</taxon>
        <taxon>Halobacteriales</taxon>
        <taxon>Natrialbaceae</taxon>
        <taxon>Natrinema</taxon>
    </lineage>
</organism>